<feature type="signal peptide" evidence="5">
    <location>
        <begin position="1"/>
        <end position="21"/>
    </location>
</feature>
<dbReference type="InterPro" id="IPR036387">
    <property type="entry name" value="Neurhyp_horm_dom_sf"/>
</dbReference>
<proteinExistence type="inferred from homology"/>
<dbReference type="GO" id="GO:0005185">
    <property type="term" value="F:neurohypophyseal hormone activity"/>
    <property type="evidence" value="ECO:0007669"/>
    <property type="project" value="InterPro"/>
</dbReference>
<dbReference type="Pfam" id="PF00184">
    <property type="entry name" value="Hormone_5"/>
    <property type="match status" value="1"/>
</dbReference>
<evidence type="ECO:0000256" key="2">
    <source>
        <dbReference type="ARBA" id="ARBA00022729"/>
    </source>
</evidence>
<dbReference type="PROSITE" id="PS00264">
    <property type="entry name" value="NEUROHYPOPHYS_HORM"/>
    <property type="match status" value="1"/>
</dbReference>
<keyword evidence="2 5" id="KW-0732">Signal</keyword>
<protein>
    <submittedName>
        <fullName evidence="6">Uncharacterized protein</fullName>
    </submittedName>
</protein>
<dbReference type="Proteomes" id="UP000494165">
    <property type="component" value="Unassembled WGS sequence"/>
</dbReference>
<dbReference type="Gene3D" id="2.60.9.10">
    <property type="entry name" value="Neurohypophysial hormone domain"/>
    <property type="match status" value="1"/>
</dbReference>
<gene>
    <name evidence="6" type="ORF">CLODIP_2_CD09027</name>
</gene>
<feature type="chain" id="PRO_5035798915" evidence="5">
    <location>
        <begin position="22"/>
        <end position="182"/>
    </location>
</feature>
<dbReference type="PROSITE" id="PS51257">
    <property type="entry name" value="PROKAR_LIPOPROTEIN"/>
    <property type="match status" value="1"/>
</dbReference>
<dbReference type="EMBL" id="CADEPI010000350">
    <property type="protein sequence ID" value="CAB3384433.1"/>
    <property type="molecule type" value="Genomic_DNA"/>
</dbReference>
<accession>A0A8S1DTU1</accession>
<dbReference type="AlphaFoldDB" id="A0A8S1DTU1"/>
<dbReference type="InterPro" id="IPR022423">
    <property type="entry name" value="Neurohypophysial_hormone_CS"/>
</dbReference>
<evidence type="ECO:0000256" key="4">
    <source>
        <dbReference type="SAM" id="MobiDB-lite"/>
    </source>
</evidence>
<dbReference type="OrthoDB" id="445936at2759"/>
<dbReference type="GO" id="GO:0005615">
    <property type="term" value="C:extracellular space"/>
    <property type="evidence" value="ECO:0007669"/>
    <property type="project" value="TreeGrafter"/>
</dbReference>
<organism evidence="6 7">
    <name type="scientific">Cloeon dipterum</name>
    <dbReference type="NCBI Taxonomy" id="197152"/>
    <lineage>
        <taxon>Eukaryota</taxon>
        <taxon>Metazoa</taxon>
        <taxon>Ecdysozoa</taxon>
        <taxon>Arthropoda</taxon>
        <taxon>Hexapoda</taxon>
        <taxon>Insecta</taxon>
        <taxon>Pterygota</taxon>
        <taxon>Palaeoptera</taxon>
        <taxon>Ephemeroptera</taxon>
        <taxon>Pisciforma</taxon>
        <taxon>Baetidae</taxon>
        <taxon>Cloeon</taxon>
    </lineage>
</organism>
<evidence type="ECO:0000256" key="5">
    <source>
        <dbReference type="SAM" id="SignalP"/>
    </source>
</evidence>
<evidence type="ECO:0000256" key="3">
    <source>
        <dbReference type="ARBA" id="ARBA00023157"/>
    </source>
</evidence>
<keyword evidence="3" id="KW-1015">Disulfide bond</keyword>
<dbReference type="PANTHER" id="PTHR11681">
    <property type="entry name" value="NEUROPHYSIN"/>
    <property type="match status" value="1"/>
</dbReference>
<feature type="compositionally biased region" description="Basic and acidic residues" evidence="4">
    <location>
        <begin position="169"/>
        <end position="182"/>
    </location>
</feature>
<evidence type="ECO:0000313" key="6">
    <source>
        <dbReference type="EMBL" id="CAB3384433.1"/>
    </source>
</evidence>
<dbReference type="SMART" id="SM00003">
    <property type="entry name" value="NH"/>
    <property type="match status" value="1"/>
</dbReference>
<comment type="similarity">
    <text evidence="1">Belongs to the vasopressin/oxytocin family.</text>
</comment>
<name>A0A8S1DTU1_9INSE</name>
<keyword evidence="7" id="KW-1185">Reference proteome</keyword>
<comment type="caution">
    <text evidence="6">The sequence shown here is derived from an EMBL/GenBank/DDBJ whole genome shotgun (WGS) entry which is preliminary data.</text>
</comment>
<evidence type="ECO:0000256" key="1">
    <source>
        <dbReference type="ARBA" id="ARBA00007369"/>
    </source>
</evidence>
<reference evidence="6 7" key="1">
    <citation type="submission" date="2020-04" db="EMBL/GenBank/DDBJ databases">
        <authorList>
            <person name="Alioto T."/>
            <person name="Alioto T."/>
            <person name="Gomez Garrido J."/>
        </authorList>
    </citation>
    <scope>NUCLEOTIDE SEQUENCE [LARGE SCALE GENOMIC DNA]</scope>
</reference>
<feature type="region of interest" description="Disordered" evidence="4">
    <location>
        <begin position="161"/>
        <end position="182"/>
    </location>
</feature>
<dbReference type="SUPFAM" id="SSF49606">
    <property type="entry name" value="Neurophysin II"/>
    <property type="match status" value="1"/>
</dbReference>
<dbReference type="PANTHER" id="PTHR11681:SF5">
    <property type="entry name" value="ISOTOCIN"/>
    <property type="match status" value="1"/>
</dbReference>
<dbReference type="GO" id="GO:0030141">
    <property type="term" value="C:secretory granule"/>
    <property type="evidence" value="ECO:0007669"/>
    <property type="project" value="TreeGrafter"/>
</dbReference>
<evidence type="ECO:0000313" key="7">
    <source>
        <dbReference type="Proteomes" id="UP000494165"/>
    </source>
</evidence>
<sequence length="182" mass="19558">MERTCAILILSLSVIISLTSSCFITNCPPGGKRSDITPLFNKDSSAVTRRCARCGPGLTGRCFGPRICCSDKLGCTVGPSAPSFEAFFLPCVAESLFPEACTNGPRAACGKDEKGVCGAPGVCCSHNQCHADSACLVGSGRFYNSVVKSKAEEFKEDFYEKPSSGQREYYSELRHPMIEDDK</sequence>
<dbReference type="InterPro" id="IPR000981">
    <property type="entry name" value="Neurhyp_horm"/>
</dbReference>